<evidence type="ECO:0000256" key="1">
    <source>
        <dbReference type="SAM" id="MobiDB-lite"/>
    </source>
</evidence>
<reference evidence="2" key="1">
    <citation type="journal article" date="2020" name="Nature">
        <title>Giant virus diversity and host interactions through global metagenomics.</title>
        <authorList>
            <person name="Schulz F."/>
            <person name="Roux S."/>
            <person name="Paez-Espino D."/>
            <person name="Jungbluth S."/>
            <person name="Walsh D.A."/>
            <person name="Denef V.J."/>
            <person name="McMahon K.D."/>
            <person name="Konstantinidis K.T."/>
            <person name="Eloe-Fadrosh E.A."/>
            <person name="Kyrpides N.C."/>
            <person name="Woyke T."/>
        </authorList>
    </citation>
    <scope>NUCLEOTIDE SEQUENCE</scope>
    <source>
        <strain evidence="2">GVMAG-S-1101171-110</strain>
    </source>
</reference>
<protein>
    <submittedName>
        <fullName evidence="2">Uncharacterized protein</fullName>
    </submittedName>
</protein>
<feature type="region of interest" description="Disordered" evidence="1">
    <location>
        <begin position="123"/>
        <end position="147"/>
    </location>
</feature>
<name>A0A6C0K8A8_9ZZZZ</name>
<proteinExistence type="predicted"/>
<organism evidence="2">
    <name type="scientific">viral metagenome</name>
    <dbReference type="NCBI Taxonomy" id="1070528"/>
    <lineage>
        <taxon>unclassified sequences</taxon>
        <taxon>metagenomes</taxon>
        <taxon>organismal metagenomes</taxon>
    </lineage>
</organism>
<accession>A0A6C0K8A8</accession>
<feature type="compositionally biased region" description="Basic and acidic residues" evidence="1">
    <location>
        <begin position="125"/>
        <end position="143"/>
    </location>
</feature>
<evidence type="ECO:0000313" key="2">
    <source>
        <dbReference type="EMBL" id="QHU12508.1"/>
    </source>
</evidence>
<sequence>MSQEQKPKKSFKVKKELVLEAPVLETPVTIKPKKIFKVKKQVVPEAEYVITDRESKATEVFLILRDYYESKGTTVTEEDVKWYKEELERENKELAAFWEDCSVTKACLDAFARGETDEVIQQVQEKAKKEEKKKPLKEGDLGEKPPFGTPEFWAWAHKSKQLRLQKEAAIIAAGGTVPVKKVKKGKETNAV</sequence>
<dbReference type="AlphaFoldDB" id="A0A6C0K8A8"/>
<dbReference type="EMBL" id="MN740801">
    <property type="protein sequence ID" value="QHU12508.1"/>
    <property type="molecule type" value="Genomic_DNA"/>
</dbReference>